<sequence length="334" mass="37112">MGKKRRRSVARAGDAEEEDLELTGFVCEGELYLRDASGSVYSSERDCSGQLVRLGTWDGSTSSPVWTPADAEAQQAAPASSSPLPSLPPPPPQPLCFEADEIDHCETAPEAYAHVVPVLRRLSQSRNIDTTELRIYDPYYCNGAVERHLLVLGFPCVHNVNEDFYATQRTHSLPQFDLLLTNPPYSGSHPERLLEFCSASSKPWLLLMPNWVFARAYYSESLPALKPAFYIVPRKRYHYWTPRGRRSDIVGSGPKARTHGHTNAALGARTSPFISFWVGGGFPPSLVSKLFRRAPEGCMLFRRLEDLPAAVRANGAPQGGTHGNRKQSMVKKRN</sequence>
<dbReference type="PROSITE" id="PS00092">
    <property type="entry name" value="N6_MTASE"/>
    <property type="match status" value="1"/>
</dbReference>
<evidence type="ECO:0000256" key="1">
    <source>
        <dbReference type="SAM" id="MobiDB-lite"/>
    </source>
</evidence>
<gene>
    <name evidence="2" type="ORF">CLEP1334_LOCUS23723</name>
    <name evidence="3" type="ORF">CLEP1334_LOCUS23724</name>
</gene>
<organism evidence="3">
    <name type="scientific">Calcidiscus leptoporus</name>
    <dbReference type="NCBI Taxonomy" id="127549"/>
    <lineage>
        <taxon>Eukaryota</taxon>
        <taxon>Haptista</taxon>
        <taxon>Haptophyta</taxon>
        <taxon>Prymnesiophyceae</taxon>
        <taxon>Coccolithales</taxon>
        <taxon>Calcidiscaceae</taxon>
        <taxon>Calcidiscus</taxon>
    </lineage>
</organism>
<reference evidence="3" key="1">
    <citation type="submission" date="2021-01" db="EMBL/GenBank/DDBJ databases">
        <authorList>
            <person name="Corre E."/>
            <person name="Pelletier E."/>
            <person name="Niang G."/>
            <person name="Scheremetjew M."/>
            <person name="Finn R."/>
            <person name="Kale V."/>
            <person name="Holt S."/>
            <person name="Cochrane G."/>
            <person name="Meng A."/>
            <person name="Brown T."/>
            <person name="Cohen L."/>
        </authorList>
    </citation>
    <scope>NUCLEOTIDE SEQUENCE</scope>
    <source>
        <strain evidence="3">RCC1130</strain>
    </source>
</reference>
<evidence type="ECO:0000313" key="2">
    <source>
        <dbReference type="EMBL" id="CAD8548433.1"/>
    </source>
</evidence>
<dbReference type="EMBL" id="HBER01047310">
    <property type="protein sequence ID" value="CAD8548433.1"/>
    <property type="molecule type" value="Transcribed_RNA"/>
</dbReference>
<dbReference type="PANTHER" id="PTHR39444:SF3">
    <property type="entry name" value="SITE-SPECIFIC DNA-METHYLTRANSFERASE (ADENINE-SPECIFIC)"/>
    <property type="match status" value="1"/>
</dbReference>
<name>A0A6U5M4J8_9EUKA</name>
<feature type="compositionally biased region" description="Basic residues" evidence="1">
    <location>
        <begin position="323"/>
        <end position="334"/>
    </location>
</feature>
<proteinExistence type="predicted"/>
<protein>
    <submittedName>
        <fullName evidence="3">Uncharacterized protein</fullName>
    </submittedName>
</protein>
<feature type="region of interest" description="Disordered" evidence="1">
    <location>
        <begin position="312"/>
        <end position="334"/>
    </location>
</feature>
<dbReference type="InterPro" id="IPR002052">
    <property type="entry name" value="DNA_methylase_N6_adenine_CS"/>
</dbReference>
<evidence type="ECO:0000313" key="3">
    <source>
        <dbReference type="EMBL" id="CAD8548434.1"/>
    </source>
</evidence>
<feature type="compositionally biased region" description="Low complexity" evidence="1">
    <location>
        <begin position="73"/>
        <end position="84"/>
    </location>
</feature>
<dbReference type="PANTHER" id="PTHR39444">
    <property type="entry name" value="SITE-SPECIFIC DNA-METHYLTRANSFERASE (ADENINE-SPECIFIC)"/>
    <property type="match status" value="1"/>
</dbReference>
<accession>A0A6U5M4J8</accession>
<dbReference type="GO" id="GO:0008168">
    <property type="term" value="F:methyltransferase activity"/>
    <property type="evidence" value="ECO:0007669"/>
    <property type="project" value="InterPro"/>
</dbReference>
<dbReference type="AlphaFoldDB" id="A0A6U5M4J8"/>
<dbReference type="EMBL" id="HBER01047311">
    <property type="protein sequence ID" value="CAD8548434.1"/>
    <property type="molecule type" value="Transcribed_RNA"/>
</dbReference>
<dbReference type="GO" id="GO:0003676">
    <property type="term" value="F:nucleic acid binding"/>
    <property type="evidence" value="ECO:0007669"/>
    <property type="project" value="InterPro"/>
</dbReference>
<dbReference type="GO" id="GO:0032259">
    <property type="term" value="P:methylation"/>
    <property type="evidence" value="ECO:0007669"/>
    <property type="project" value="InterPro"/>
</dbReference>
<feature type="region of interest" description="Disordered" evidence="1">
    <location>
        <begin position="63"/>
        <end position="92"/>
    </location>
</feature>